<sequence length="115" mass="13374">MGNFYETSEQETPESLKDSTSDKVLALLRSEMYERGEAIDEVLVIATSYLRILQQQDFQDTEKFDCVYWHLDTLIQEALNMLENPKKDLFLYLKALHDFKETAKETLPFLNTSAA</sequence>
<name>A0ABR6VM00_9BACT</name>
<evidence type="ECO:0000313" key="1">
    <source>
        <dbReference type="EMBL" id="MBC3538235.1"/>
    </source>
</evidence>
<keyword evidence="2" id="KW-1185">Reference proteome</keyword>
<dbReference type="Proteomes" id="UP000659698">
    <property type="component" value="Unassembled WGS sequence"/>
</dbReference>
<comment type="caution">
    <text evidence="1">The sequence shown here is derived from an EMBL/GenBank/DDBJ whole genome shotgun (WGS) entry which is preliminary data.</text>
</comment>
<dbReference type="EMBL" id="JACOAF010000001">
    <property type="protein sequence ID" value="MBC3538235.1"/>
    <property type="molecule type" value="Genomic_DNA"/>
</dbReference>
<organism evidence="1 2">
    <name type="scientific">Rufibacter sediminis</name>
    <dbReference type="NCBI Taxonomy" id="2762756"/>
    <lineage>
        <taxon>Bacteria</taxon>
        <taxon>Pseudomonadati</taxon>
        <taxon>Bacteroidota</taxon>
        <taxon>Cytophagia</taxon>
        <taxon>Cytophagales</taxon>
        <taxon>Hymenobacteraceae</taxon>
        <taxon>Rufibacter</taxon>
    </lineage>
</organism>
<protein>
    <submittedName>
        <fullName evidence="1">Uncharacterized protein</fullName>
    </submittedName>
</protein>
<gene>
    <name evidence="1" type="ORF">H7U12_00995</name>
</gene>
<accession>A0ABR6VM00</accession>
<evidence type="ECO:0000313" key="2">
    <source>
        <dbReference type="Proteomes" id="UP000659698"/>
    </source>
</evidence>
<dbReference type="RefSeq" id="WP_186631475.1">
    <property type="nucleotide sequence ID" value="NZ_JACOAF010000001.1"/>
</dbReference>
<proteinExistence type="predicted"/>
<reference evidence="1 2" key="1">
    <citation type="journal article" date="2019" name="Int. J. Syst. Evol. Microbiol.">
        <title>Rufibacter sediminis sp. nov., isolated from freshwater lake sediment.</title>
        <authorList>
            <person name="Qu J.H."/>
            <person name="Zhang L.J."/>
            <person name="Fu Y.H."/>
            <person name="Li H.F."/>
        </authorList>
    </citation>
    <scope>NUCLEOTIDE SEQUENCE [LARGE SCALE GENOMIC DNA]</scope>
    <source>
        <strain evidence="1 2">H-1</strain>
    </source>
</reference>